<evidence type="ECO:0000313" key="3">
    <source>
        <dbReference type="Proteomes" id="UP000001812"/>
    </source>
</evidence>
<reference evidence="2 3" key="2">
    <citation type="submission" date="2009-05" db="EMBL/GenBank/DDBJ databases">
        <authorList>
            <person name="Harkins D.M."/>
            <person name="DeShazer D."/>
            <person name="Woods D.E."/>
            <person name="Brinkac L.M."/>
            <person name="Brown K.A."/>
            <person name="Hung G.C."/>
            <person name="Tuanyok A."/>
            <person name="Zhang B."/>
            <person name="Nierman W.C."/>
        </authorList>
    </citation>
    <scope>NUCLEOTIDE SEQUENCE [LARGE SCALE GENOMIC DNA]</scope>
    <source>
        <strain evidence="2 3">1710a</strain>
    </source>
</reference>
<dbReference type="Proteomes" id="UP000001812">
    <property type="component" value="Chromosome II"/>
</dbReference>
<dbReference type="HOGENOM" id="CLU_3213554_0_0_4"/>
<evidence type="ECO:0000313" key="2">
    <source>
        <dbReference type="EMBL" id="EET05129.1"/>
    </source>
</evidence>
<organism evidence="2 3">
    <name type="scientific">Burkholderia pseudomallei 1710a</name>
    <dbReference type="NCBI Taxonomy" id="320371"/>
    <lineage>
        <taxon>Bacteria</taxon>
        <taxon>Pseudomonadati</taxon>
        <taxon>Pseudomonadota</taxon>
        <taxon>Betaproteobacteria</taxon>
        <taxon>Burkholderiales</taxon>
        <taxon>Burkholderiaceae</taxon>
        <taxon>Burkholderia</taxon>
        <taxon>pseudomallei group</taxon>
    </lineage>
</organism>
<protein>
    <submittedName>
        <fullName evidence="2">Uncharacterized protein</fullName>
    </submittedName>
</protein>
<dbReference type="EMBL" id="CM000833">
    <property type="protein sequence ID" value="EET05129.1"/>
    <property type="molecule type" value="Genomic_DNA"/>
</dbReference>
<feature type="compositionally biased region" description="Basic residues" evidence="1">
    <location>
        <begin position="31"/>
        <end position="44"/>
    </location>
</feature>
<name>A0A0E1VY79_BURPE</name>
<sequence>MGRDQHAQAERRAPPPSPETPDRRGAAPRSLRSRHPVPHKSPRI</sequence>
<gene>
    <name evidence="2" type="ORF">BURPS1710A_A3293</name>
</gene>
<reference evidence="3" key="1">
    <citation type="submission" date="2007-08" db="EMBL/GenBank/DDBJ databases">
        <title>Annotation of Burkholderia pseudomallei 1710a.</title>
        <authorList>
            <person name="Harkins D.M."/>
            <person name="DeShazer D."/>
            <person name="Woods D.E."/>
            <person name="Brinkac L.M."/>
            <person name="Brown K.A."/>
            <person name="Hung G.C."/>
            <person name="Tuanyok A."/>
            <person name="Zhang B."/>
            <person name="Nierman W.C."/>
        </authorList>
    </citation>
    <scope>NUCLEOTIDE SEQUENCE [LARGE SCALE GENOMIC DNA]</scope>
    <source>
        <strain evidence="3">1710a</strain>
    </source>
</reference>
<accession>A0A0E1VY79</accession>
<evidence type="ECO:0000256" key="1">
    <source>
        <dbReference type="SAM" id="MobiDB-lite"/>
    </source>
</evidence>
<dbReference type="AlphaFoldDB" id="A0A0E1VY79"/>
<proteinExistence type="predicted"/>
<feature type="compositionally biased region" description="Basic and acidic residues" evidence="1">
    <location>
        <begin position="1"/>
        <end position="13"/>
    </location>
</feature>
<feature type="region of interest" description="Disordered" evidence="1">
    <location>
        <begin position="1"/>
        <end position="44"/>
    </location>
</feature>